<evidence type="ECO:0000256" key="2">
    <source>
        <dbReference type="ARBA" id="ARBA00022744"/>
    </source>
</evidence>
<dbReference type="RefSeq" id="XP_027714130.1">
    <property type="nucleotide sequence ID" value="XM_027858329.1"/>
</dbReference>
<accession>A0A4X2KYR6</accession>
<dbReference type="InterPro" id="IPR003054">
    <property type="entry name" value="Keratin_II"/>
</dbReference>
<dbReference type="PROSITE" id="PS00226">
    <property type="entry name" value="IF_ROD_1"/>
    <property type="match status" value="1"/>
</dbReference>
<evidence type="ECO:0000256" key="9">
    <source>
        <dbReference type="SAM" id="Coils"/>
    </source>
</evidence>
<reference evidence="11" key="3">
    <citation type="submission" date="2025-09" db="UniProtKB">
        <authorList>
            <consortium name="Ensembl"/>
        </authorList>
    </citation>
    <scope>IDENTIFICATION</scope>
</reference>
<keyword evidence="5 9" id="KW-0175">Coiled coil</keyword>
<protein>
    <submittedName>
        <fullName evidence="11">Keratin 78</fullName>
    </submittedName>
</protein>
<dbReference type="GO" id="GO:0005615">
    <property type="term" value="C:extracellular space"/>
    <property type="evidence" value="ECO:0007669"/>
    <property type="project" value="TreeGrafter"/>
</dbReference>
<dbReference type="STRING" id="29139.ENSVURP00010015186"/>
<evidence type="ECO:0000256" key="7">
    <source>
        <dbReference type="ARBA" id="ARBA00061646"/>
    </source>
</evidence>
<keyword evidence="1" id="KW-1017">Isopeptide bond</keyword>
<gene>
    <name evidence="11" type="primary">KRT78</name>
</gene>
<dbReference type="InterPro" id="IPR032444">
    <property type="entry name" value="Keratin_2_head"/>
</dbReference>
<evidence type="ECO:0000313" key="12">
    <source>
        <dbReference type="Proteomes" id="UP000314987"/>
    </source>
</evidence>
<dbReference type="SUPFAM" id="SSF64593">
    <property type="entry name" value="Intermediate filament protein, coiled coil region"/>
    <property type="match status" value="2"/>
</dbReference>
<feature type="domain" description="IF rod" evidence="10">
    <location>
        <begin position="114"/>
        <end position="429"/>
    </location>
</feature>
<evidence type="ECO:0000256" key="6">
    <source>
        <dbReference type="ARBA" id="ARBA00023180"/>
    </source>
</evidence>
<dbReference type="Pfam" id="PF00038">
    <property type="entry name" value="Filament"/>
    <property type="match status" value="1"/>
</dbReference>
<dbReference type="SMART" id="SM01391">
    <property type="entry name" value="Filament"/>
    <property type="match status" value="1"/>
</dbReference>
<organism evidence="11 12">
    <name type="scientific">Vombatus ursinus</name>
    <name type="common">Common wombat</name>
    <dbReference type="NCBI Taxonomy" id="29139"/>
    <lineage>
        <taxon>Eukaryota</taxon>
        <taxon>Metazoa</taxon>
        <taxon>Chordata</taxon>
        <taxon>Craniata</taxon>
        <taxon>Vertebrata</taxon>
        <taxon>Euteleostomi</taxon>
        <taxon>Mammalia</taxon>
        <taxon>Metatheria</taxon>
        <taxon>Diprotodontia</taxon>
        <taxon>Vombatidae</taxon>
        <taxon>Vombatus</taxon>
    </lineage>
</organism>
<evidence type="ECO:0000313" key="11">
    <source>
        <dbReference type="Ensembl" id="ENSVURP00010015186.1"/>
    </source>
</evidence>
<dbReference type="OMA" id="ETQQIRT"/>
<dbReference type="PANTHER" id="PTHR45616">
    <property type="entry name" value="GATA-TYPE DOMAIN-CONTAINING PROTEIN"/>
    <property type="match status" value="1"/>
</dbReference>
<dbReference type="GO" id="GO:0045109">
    <property type="term" value="P:intermediate filament organization"/>
    <property type="evidence" value="ECO:0007669"/>
    <property type="project" value="TreeGrafter"/>
</dbReference>
<dbReference type="Gene3D" id="1.20.5.500">
    <property type="entry name" value="Single helix bin"/>
    <property type="match status" value="1"/>
</dbReference>
<name>A0A4X2KYR6_VOMUR</name>
<dbReference type="InterPro" id="IPR039008">
    <property type="entry name" value="IF_rod_dom"/>
</dbReference>
<evidence type="ECO:0000259" key="10">
    <source>
        <dbReference type="PROSITE" id="PS51842"/>
    </source>
</evidence>
<keyword evidence="3 8" id="KW-0403">Intermediate filament</keyword>
<dbReference type="AlphaFoldDB" id="A0A4X2KYR6"/>
<keyword evidence="2" id="KW-0416">Keratin</keyword>
<keyword evidence="4" id="KW-0007">Acetylation</keyword>
<dbReference type="Gene3D" id="1.20.5.170">
    <property type="match status" value="1"/>
</dbReference>
<reference evidence="12" key="1">
    <citation type="submission" date="2018-12" db="EMBL/GenBank/DDBJ databases">
        <authorList>
            <person name="Yazar S."/>
        </authorList>
    </citation>
    <scope>NUCLEOTIDE SEQUENCE [LARGE SCALE GENOMIC DNA]</scope>
</reference>
<feature type="coiled-coil region" evidence="9">
    <location>
        <begin position="327"/>
        <end position="407"/>
    </location>
</feature>
<dbReference type="PANTHER" id="PTHR45616:SF18">
    <property type="entry name" value="KERATIN, TYPE II CYTOSKELETAL 78"/>
    <property type="match status" value="1"/>
</dbReference>
<sequence>MSRVPFGARGGFSARSACSARMGNWGRGGIWGAKTAGGFSSKSLCSTREARSISGWGRKNWGSGGRLGGKFGQGGVGAGLCPPGGIQEVTINQNLLSPLKIEIDPQFQTVRTQEIQQIRALNNQFASFIDKVQFLEQQNKVLETKWQLLQDQKEGMGGHLQTMDPIFEAYIARLRRRLEQLQGEHGALALELKTCQEQEEDYKTKYEQEAHKRATAENDLMVFKKDVDNIYMSKMELQGRVDTLQERINFLKSVFEEEIDYFQTHVNDTSVVVSMDNNRYLDLGSIISDVRAQYEIIMQKSKAEAEAMYHTKYQELRISAEKHGDSMRDTKIQITELTQAIQKLQNQIENVKKQNATIQSAITDAEQRGEQAVKDAQVKVVDLEGALKKAKQDMASLLRDYQELISTKLALDVEIATYRRLLEGEECRMSGEYINNVSISMFGGGTTGSGGCGNSEFGCSSVVVGGSRFVKGPGSGFISASGSGFSKSSSGSVTGTILKKTTMSTLKTITY</sequence>
<dbReference type="GO" id="GO:0045095">
    <property type="term" value="C:keratin filament"/>
    <property type="evidence" value="ECO:0007669"/>
    <property type="project" value="InterPro"/>
</dbReference>
<keyword evidence="12" id="KW-1185">Reference proteome</keyword>
<evidence type="ECO:0000256" key="8">
    <source>
        <dbReference type="RuleBase" id="RU000685"/>
    </source>
</evidence>
<dbReference type="Gene3D" id="1.20.5.1160">
    <property type="entry name" value="Vasodilator-stimulated phosphoprotein"/>
    <property type="match status" value="1"/>
</dbReference>
<proteinExistence type="inferred from homology"/>
<dbReference type="InterPro" id="IPR018039">
    <property type="entry name" value="IF_conserved"/>
</dbReference>
<dbReference type="GeneID" id="114040296"/>
<dbReference type="GO" id="GO:0030280">
    <property type="term" value="F:structural constituent of skin epidermis"/>
    <property type="evidence" value="ECO:0007669"/>
    <property type="project" value="TreeGrafter"/>
</dbReference>
<comment type="similarity">
    <text evidence="7 8">Belongs to the intermediate filament family.</text>
</comment>
<dbReference type="GO" id="GO:0031424">
    <property type="term" value="P:keratinization"/>
    <property type="evidence" value="ECO:0007669"/>
    <property type="project" value="TreeGrafter"/>
</dbReference>
<feature type="coiled-coil region" evidence="9">
    <location>
        <begin position="118"/>
        <end position="198"/>
    </location>
</feature>
<dbReference type="PRINTS" id="PR01276">
    <property type="entry name" value="TYPE2KERATIN"/>
</dbReference>
<dbReference type="FunFam" id="1.20.5.1160:FF:000001">
    <property type="entry name" value="Keratin type II"/>
    <property type="match status" value="1"/>
</dbReference>
<dbReference type="CTD" id="196374"/>
<dbReference type="OrthoDB" id="9450571at2759"/>
<reference evidence="11" key="2">
    <citation type="submission" date="2025-08" db="UniProtKB">
        <authorList>
            <consortium name="Ensembl"/>
        </authorList>
    </citation>
    <scope>IDENTIFICATION</scope>
</reference>
<evidence type="ECO:0000256" key="4">
    <source>
        <dbReference type="ARBA" id="ARBA00022990"/>
    </source>
</evidence>
<dbReference type="FunFam" id="1.20.5.170:FF:000004">
    <property type="entry name" value="Keratin, type II cytoskeletal 5"/>
    <property type="match status" value="1"/>
</dbReference>
<dbReference type="Proteomes" id="UP000314987">
    <property type="component" value="Unassembled WGS sequence"/>
</dbReference>
<evidence type="ECO:0000256" key="5">
    <source>
        <dbReference type="ARBA" id="ARBA00023054"/>
    </source>
</evidence>
<keyword evidence="6" id="KW-0325">Glycoprotein</keyword>
<dbReference type="FunFam" id="1.20.5.500:FF:000001">
    <property type="entry name" value="Type II keratin 23"/>
    <property type="match status" value="1"/>
</dbReference>
<evidence type="ECO:0000256" key="3">
    <source>
        <dbReference type="ARBA" id="ARBA00022754"/>
    </source>
</evidence>
<dbReference type="Pfam" id="PF16208">
    <property type="entry name" value="Keratin_2_head"/>
    <property type="match status" value="1"/>
</dbReference>
<dbReference type="Ensembl" id="ENSVURT00010017260.1">
    <property type="protein sequence ID" value="ENSVURP00010015186.1"/>
    <property type="gene ID" value="ENSVURG00010011622.1"/>
</dbReference>
<dbReference type="GeneTree" id="ENSGT00940000162461"/>
<dbReference type="PROSITE" id="PS51842">
    <property type="entry name" value="IF_ROD_2"/>
    <property type="match status" value="1"/>
</dbReference>
<evidence type="ECO:0000256" key="1">
    <source>
        <dbReference type="ARBA" id="ARBA00022499"/>
    </source>
</evidence>